<evidence type="ECO:0000313" key="4">
    <source>
        <dbReference type="EMBL" id="AJG97448.1"/>
    </source>
</evidence>
<protein>
    <recommendedName>
        <fullName evidence="3">Deoxyribose-phosphate aldolase</fullName>
        <ecNumber evidence="3">4.1.2.4</ecNumber>
    </recommendedName>
</protein>
<dbReference type="OrthoDB" id="9778711at2"/>
<dbReference type="AlphaFoldDB" id="A0A0B5QL37"/>
<proteinExistence type="predicted"/>
<evidence type="ECO:0000256" key="2">
    <source>
        <dbReference type="ARBA" id="ARBA00023270"/>
    </source>
</evidence>
<accession>A0A0B5QL37</accession>
<dbReference type="NCBIfam" id="TIGR00126">
    <property type="entry name" value="deoC"/>
    <property type="match status" value="1"/>
</dbReference>
<name>A0A0B5QL37_CLOBE</name>
<dbReference type="GO" id="GO:0005737">
    <property type="term" value="C:cytoplasm"/>
    <property type="evidence" value="ECO:0007669"/>
    <property type="project" value="InterPro"/>
</dbReference>
<organism evidence="4 5">
    <name type="scientific">Clostridium beijerinckii</name>
    <name type="common">Clostridium MP</name>
    <dbReference type="NCBI Taxonomy" id="1520"/>
    <lineage>
        <taxon>Bacteria</taxon>
        <taxon>Bacillati</taxon>
        <taxon>Bacillota</taxon>
        <taxon>Clostridia</taxon>
        <taxon>Eubacteriales</taxon>
        <taxon>Clostridiaceae</taxon>
        <taxon>Clostridium</taxon>
    </lineage>
</organism>
<dbReference type="InterPro" id="IPR002915">
    <property type="entry name" value="DeoC/FbaB/LacD_aldolase"/>
</dbReference>
<dbReference type="Pfam" id="PF01791">
    <property type="entry name" value="DeoC"/>
    <property type="match status" value="1"/>
</dbReference>
<dbReference type="KEGG" id="cbei:LF65_00821"/>
<dbReference type="SUPFAM" id="SSF51569">
    <property type="entry name" value="Aldolase"/>
    <property type="match status" value="1"/>
</dbReference>
<dbReference type="PIRSF" id="PIRSF001357">
    <property type="entry name" value="DeoC"/>
    <property type="match status" value="1"/>
</dbReference>
<dbReference type="GO" id="GO:0016052">
    <property type="term" value="P:carbohydrate catabolic process"/>
    <property type="evidence" value="ECO:0007669"/>
    <property type="project" value="TreeGrafter"/>
</dbReference>
<dbReference type="Gene3D" id="3.20.20.70">
    <property type="entry name" value="Aldolase class I"/>
    <property type="match status" value="1"/>
</dbReference>
<dbReference type="STRING" id="1520.LF65_00821"/>
<dbReference type="GO" id="GO:0004139">
    <property type="term" value="F:deoxyribose-phosphate aldolase activity"/>
    <property type="evidence" value="ECO:0007669"/>
    <property type="project" value="UniProtKB-UniRule"/>
</dbReference>
<evidence type="ECO:0000256" key="3">
    <source>
        <dbReference type="NCBIfam" id="TIGR00126"/>
    </source>
</evidence>
<dbReference type="PANTHER" id="PTHR10889">
    <property type="entry name" value="DEOXYRIBOSE-PHOSPHATE ALDOLASE"/>
    <property type="match status" value="1"/>
</dbReference>
<dbReference type="EC" id="4.1.2.4" evidence="3"/>
<dbReference type="EMBL" id="CP010086">
    <property type="protein sequence ID" value="AJG97448.1"/>
    <property type="molecule type" value="Genomic_DNA"/>
</dbReference>
<gene>
    <name evidence="4" type="ORF">LF65_00821</name>
</gene>
<dbReference type="CDD" id="cd00959">
    <property type="entry name" value="DeoC"/>
    <property type="match status" value="1"/>
</dbReference>
<sequence>MIPTKKAAEMTTEELGSYIDQSVLKPEFTLDQIRKYIQKGVDYKCKTVCVYPSSINIAKELTAETQTGICVVCDFPFGTSATSSKILQAEECCKQGIDELDIVANCGWTRSNLWHSVEADIKAVVDVCHDYDILVNAIFETDALTLDQIKKSTEVAISAGVDFIKTSTNFLTGFASKGATPETIKIIMDTAKDRCKIKASGAIKTREHFLKLIDMGIDRIGIGYKSTPVVLGLS</sequence>
<dbReference type="Proteomes" id="UP000031866">
    <property type="component" value="Chromosome"/>
</dbReference>
<dbReference type="GO" id="GO:0009264">
    <property type="term" value="P:deoxyribonucleotide catabolic process"/>
    <property type="evidence" value="ECO:0007669"/>
    <property type="project" value="UniProtKB-UniRule"/>
</dbReference>
<dbReference type="InterPro" id="IPR013785">
    <property type="entry name" value="Aldolase_TIM"/>
</dbReference>
<dbReference type="RefSeq" id="WP_041894282.1">
    <property type="nucleotide sequence ID" value="NZ_CP010086.2"/>
</dbReference>
<keyword evidence="1" id="KW-0963">Cytoplasm</keyword>
<evidence type="ECO:0000256" key="1">
    <source>
        <dbReference type="ARBA" id="ARBA00022490"/>
    </source>
</evidence>
<reference evidence="5" key="1">
    <citation type="submission" date="2014-12" db="EMBL/GenBank/DDBJ databases">
        <title>Genome sequence of Clostridium beijerinckii strain 59B.</title>
        <authorList>
            <person name="Little G.T."/>
            <person name="Minton N.P."/>
        </authorList>
    </citation>
    <scope>NUCLEOTIDE SEQUENCE [LARGE SCALE GENOMIC DNA]</scope>
    <source>
        <strain evidence="5">59B</strain>
    </source>
</reference>
<dbReference type="PANTHER" id="PTHR10889:SF1">
    <property type="entry name" value="DEOXYRIBOSE-PHOSPHATE ALDOLASE"/>
    <property type="match status" value="1"/>
</dbReference>
<dbReference type="SMART" id="SM01133">
    <property type="entry name" value="DeoC"/>
    <property type="match status" value="1"/>
</dbReference>
<keyword evidence="2" id="KW-0704">Schiff base</keyword>
<evidence type="ECO:0000313" key="5">
    <source>
        <dbReference type="Proteomes" id="UP000031866"/>
    </source>
</evidence>
<dbReference type="InterPro" id="IPR011343">
    <property type="entry name" value="DeoC"/>
</dbReference>